<dbReference type="CDD" id="cd01949">
    <property type="entry name" value="GGDEF"/>
    <property type="match status" value="1"/>
</dbReference>
<gene>
    <name evidence="8" type="ORF">ACFQMN_17070</name>
</gene>
<feature type="transmembrane region" description="Helical" evidence="6">
    <location>
        <begin position="105"/>
        <end position="126"/>
    </location>
</feature>
<feature type="transmembrane region" description="Helical" evidence="6">
    <location>
        <begin position="73"/>
        <end position="99"/>
    </location>
</feature>
<dbReference type="EMBL" id="JBHTBY010000017">
    <property type="protein sequence ID" value="MFC7322578.1"/>
    <property type="molecule type" value="Genomic_DNA"/>
</dbReference>
<feature type="domain" description="GGDEF" evidence="7">
    <location>
        <begin position="228"/>
        <end position="361"/>
    </location>
</feature>
<dbReference type="Gene3D" id="3.30.70.270">
    <property type="match status" value="1"/>
</dbReference>
<keyword evidence="9" id="KW-1185">Reference proteome</keyword>
<dbReference type="InterPro" id="IPR000160">
    <property type="entry name" value="GGDEF_dom"/>
</dbReference>
<feature type="transmembrane region" description="Helical" evidence="6">
    <location>
        <begin position="43"/>
        <end position="61"/>
    </location>
</feature>
<feature type="transmembrane region" description="Helical" evidence="6">
    <location>
        <begin position="133"/>
        <end position="153"/>
    </location>
</feature>
<keyword evidence="5 6" id="KW-0472">Membrane</keyword>
<feature type="transmembrane region" description="Helical" evidence="6">
    <location>
        <begin position="7"/>
        <end position="23"/>
    </location>
</feature>
<protein>
    <submittedName>
        <fullName evidence="8">GGDEF domain-containing protein</fullName>
    </submittedName>
</protein>
<evidence type="ECO:0000256" key="6">
    <source>
        <dbReference type="SAM" id="Phobius"/>
    </source>
</evidence>
<evidence type="ECO:0000256" key="3">
    <source>
        <dbReference type="ARBA" id="ARBA00022692"/>
    </source>
</evidence>
<evidence type="ECO:0000256" key="4">
    <source>
        <dbReference type="ARBA" id="ARBA00022989"/>
    </source>
</evidence>
<name>A0ABW2K933_9BACI</name>
<comment type="subcellular location">
    <subcellularLocation>
        <location evidence="1">Cell membrane</location>
        <topology evidence="1">Multi-pass membrane protein</topology>
    </subcellularLocation>
</comment>
<dbReference type="PANTHER" id="PTHR45138:SF9">
    <property type="entry name" value="DIGUANYLATE CYCLASE DGCM-RELATED"/>
    <property type="match status" value="1"/>
</dbReference>
<dbReference type="PANTHER" id="PTHR45138">
    <property type="entry name" value="REGULATORY COMPONENTS OF SENSORY TRANSDUCTION SYSTEM"/>
    <property type="match status" value="1"/>
</dbReference>
<dbReference type="InterPro" id="IPR029787">
    <property type="entry name" value="Nucleotide_cyclase"/>
</dbReference>
<organism evidence="8 9">
    <name type="scientific">Halobacillus campisalis</name>
    <dbReference type="NCBI Taxonomy" id="435909"/>
    <lineage>
        <taxon>Bacteria</taxon>
        <taxon>Bacillati</taxon>
        <taxon>Bacillota</taxon>
        <taxon>Bacilli</taxon>
        <taxon>Bacillales</taxon>
        <taxon>Bacillaceae</taxon>
        <taxon>Halobacillus</taxon>
    </lineage>
</organism>
<evidence type="ECO:0000259" key="7">
    <source>
        <dbReference type="PROSITE" id="PS50887"/>
    </source>
</evidence>
<proteinExistence type="predicted"/>
<dbReference type="SUPFAM" id="SSF55073">
    <property type="entry name" value="Nucleotide cyclase"/>
    <property type="match status" value="1"/>
</dbReference>
<sequence length="361" mass="40324">MFMILKDLIGNAAVMMAGFYVLGKMTNDPISIHSNVREKFRVGYLTAAIGLLLMLFSIQVTDHVMIDLRHVPVMILAYYGGFIPAITSSVLIALSRFLFGINESAIMAFGFMLSLGVIMSVIGRYFRKGRYRTILLMNIISMSIITGNLYVLLPDIENFREIIVFFWLIAIPTALLATAFFRDIQNSKKMFIKFKNDAKTDFLTGLANVRQFDNTLNELISSSNRGKQDVSLLLIDIDHFKNVNDTFGHDAGDSVLKQLSELLQRNARPTDKVSRNGGEEFSLILPDCSLNTALNIAERIRRAVEGHTFLLPDGREINACVSIGASNLNEAVSSRDDIFKRADNALYKAKTTGRNKVCTIV</sequence>
<dbReference type="InterPro" id="IPR050469">
    <property type="entry name" value="Diguanylate_Cyclase"/>
</dbReference>
<dbReference type="Pfam" id="PF00990">
    <property type="entry name" value="GGDEF"/>
    <property type="match status" value="1"/>
</dbReference>
<evidence type="ECO:0000256" key="5">
    <source>
        <dbReference type="ARBA" id="ARBA00023136"/>
    </source>
</evidence>
<evidence type="ECO:0000313" key="8">
    <source>
        <dbReference type="EMBL" id="MFC7322578.1"/>
    </source>
</evidence>
<dbReference type="RefSeq" id="WP_289214955.1">
    <property type="nucleotide sequence ID" value="NZ_JAPVRC010000002.1"/>
</dbReference>
<dbReference type="SMART" id="SM00267">
    <property type="entry name" value="GGDEF"/>
    <property type="match status" value="1"/>
</dbReference>
<evidence type="ECO:0000256" key="1">
    <source>
        <dbReference type="ARBA" id="ARBA00004651"/>
    </source>
</evidence>
<dbReference type="NCBIfam" id="TIGR00254">
    <property type="entry name" value="GGDEF"/>
    <property type="match status" value="1"/>
</dbReference>
<dbReference type="Proteomes" id="UP001596494">
    <property type="component" value="Unassembled WGS sequence"/>
</dbReference>
<feature type="transmembrane region" description="Helical" evidence="6">
    <location>
        <begin position="159"/>
        <end position="181"/>
    </location>
</feature>
<dbReference type="InterPro" id="IPR043128">
    <property type="entry name" value="Rev_trsase/Diguanyl_cyclase"/>
</dbReference>
<comment type="caution">
    <text evidence="8">The sequence shown here is derived from an EMBL/GenBank/DDBJ whole genome shotgun (WGS) entry which is preliminary data.</text>
</comment>
<evidence type="ECO:0000256" key="2">
    <source>
        <dbReference type="ARBA" id="ARBA00022475"/>
    </source>
</evidence>
<reference evidence="9" key="1">
    <citation type="journal article" date="2019" name="Int. J. Syst. Evol. Microbiol.">
        <title>The Global Catalogue of Microorganisms (GCM) 10K type strain sequencing project: providing services to taxonomists for standard genome sequencing and annotation.</title>
        <authorList>
            <consortium name="The Broad Institute Genomics Platform"/>
            <consortium name="The Broad Institute Genome Sequencing Center for Infectious Disease"/>
            <person name="Wu L."/>
            <person name="Ma J."/>
        </authorList>
    </citation>
    <scope>NUCLEOTIDE SEQUENCE [LARGE SCALE GENOMIC DNA]</scope>
    <source>
        <strain evidence="9">CCUG 73951</strain>
    </source>
</reference>
<keyword evidence="2" id="KW-1003">Cell membrane</keyword>
<dbReference type="Pfam" id="PF07694">
    <property type="entry name" value="5TM-5TMR_LYT"/>
    <property type="match status" value="1"/>
</dbReference>
<keyword evidence="3 6" id="KW-0812">Transmembrane</keyword>
<evidence type="ECO:0000313" key="9">
    <source>
        <dbReference type="Proteomes" id="UP001596494"/>
    </source>
</evidence>
<dbReference type="PROSITE" id="PS50887">
    <property type="entry name" value="GGDEF"/>
    <property type="match status" value="1"/>
</dbReference>
<keyword evidence="4 6" id="KW-1133">Transmembrane helix</keyword>
<accession>A0ABW2K933</accession>
<dbReference type="InterPro" id="IPR011620">
    <property type="entry name" value="Sig_transdc_His_kinase_LytS_TM"/>
</dbReference>